<feature type="domain" description="DUF3752" evidence="2">
    <location>
        <begin position="138"/>
        <end position="268"/>
    </location>
</feature>
<protein>
    <submittedName>
        <fullName evidence="4">DUF3752 domain-containing protein</fullName>
    </submittedName>
</protein>
<dbReference type="AlphaFoldDB" id="A0A1I7UKJ9"/>
<dbReference type="eggNOG" id="KOG4188">
    <property type="taxonomic scope" value="Eukaryota"/>
</dbReference>
<reference evidence="4" key="1">
    <citation type="submission" date="2016-11" db="UniProtKB">
        <authorList>
            <consortium name="WormBaseParasite"/>
        </authorList>
    </citation>
    <scope>IDENTIFICATION</scope>
</reference>
<dbReference type="WBParaSite" id="Csp11.Scaffold630.g16890.t1">
    <property type="protein sequence ID" value="Csp11.Scaffold630.g16890.t1"/>
    <property type="gene ID" value="Csp11.Scaffold630.g16890"/>
</dbReference>
<evidence type="ECO:0000256" key="1">
    <source>
        <dbReference type="SAM" id="MobiDB-lite"/>
    </source>
</evidence>
<proteinExistence type="predicted"/>
<evidence type="ECO:0000313" key="3">
    <source>
        <dbReference type="Proteomes" id="UP000095282"/>
    </source>
</evidence>
<feature type="compositionally biased region" description="Basic and acidic residues" evidence="1">
    <location>
        <begin position="224"/>
        <end position="248"/>
    </location>
</feature>
<evidence type="ECO:0000259" key="2">
    <source>
        <dbReference type="Pfam" id="PF12572"/>
    </source>
</evidence>
<dbReference type="PANTHER" id="PTHR46370:SF1">
    <property type="entry name" value="GPALPP MOTIFS-CONTAINING PROTEIN 1"/>
    <property type="match status" value="1"/>
</dbReference>
<feature type="compositionally biased region" description="Acidic residues" evidence="1">
    <location>
        <begin position="17"/>
        <end position="27"/>
    </location>
</feature>
<dbReference type="InterPro" id="IPR022226">
    <property type="entry name" value="DUF3752"/>
</dbReference>
<dbReference type="InterPro" id="IPR046331">
    <property type="entry name" value="GPAM1-like"/>
</dbReference>
<feature type="region of interest" description="Disordered" evidence="1">
    <location>
        <begin position="161"/>
        <end position="187"/>
    </location>
</feature>
<feature type="region of interest" description="Disordered" evidence="1">
    <location>
        <begin position="1"/>
        <end position="114"/>
    </location>
</feature>
<name>A0A1I7UKJ9_9PELO</name>
<dbReference type="STRING" id="1561998.A0A1I7UKJ9"/>
<dbReference type="Pfam" id="PF12572">
    <property type="entry name" value="DUF3752"/>
    <property type="match status" value="1"/>
</dbReference>
<keyword evidence="3" id="KW-1185">Reference proteome</keyword>
<dbReference type="Proteomes" id="UP000095282">
    <property type="component" value="Unplaced"/>
</dbReference>
<feature type="region of interest" description="Disordered" evidence="1">
    <location>
        <begin position="224"/>
        <end position="257"/>
    </location>
</feature>
<evidence type="ECO:0000313" key="4">
    <source>
        <dbReference type="WBParaSite" id="Csp11.Scaffold630.g16890.t1"/>
    </source>
</evidence>
<dbReference type="PANTHER" id="PTHR46370">
    <property type="entry name" value="GPALPP MOTIFS-CONTAINING PROTEIN 1"/>
    <property type="match status" value="1"/>
</dbReference>
<sequence>MSYGPQLPAWLSKNQETEEAEKNDEEQSAMTYGPVIPSLSEKEEKPEEPEFYGPVIPGREVQKKESDEEDEEDAANSYGPSIPSNFRPGPSLPAADDSDEDIGPMPVSAGNEEKEAIERAYRIVLQKEAEDEEKNYVPKREEWMTSVPQKLGNFGLGARTFKKGTASERDSTWEDAPGAKKKRKEEMKTAKSVGLAAADARQAAIVEQKAAGPSLLELHQKKREEKVKEDVAGERRPFDREKDMEVRGLKPGGSKEAVDRMKEFQGRFANSKEQRFL</sequence>
<organism evidence="3 4">
    <name type="scientific">Caenorhabditis tropicalis</name>
    <dbReference type="NCBI Taxonomy" id="1561998"/>
    <lineage>
        <taxon>Eukaryota</taxon>
        <taxon>Metazoa</taxon>
        <taxon>Ecdysozoa</taxon>
        <taxon>Nematoda</taxon>
        <taxon>Chromadorea</taxon>
        <taxon>Rhabditida</taxon>
        <taxon>Rhabditina</taxon>
        <taxon>Rhabditomorpha</taxon>
        <taxon>Rhabditoidea</taxon>
        <taxon>Rhabditidae</taxon>
        <taxon>Peloderinae</taxon>
        <taxon>Caenorhabditis</taxon>
    </lineage>
</organism>
<accession>A0A1I7UKJ9</accession>